<feature type="transmembrane region" description="Helical" evidence="8">
    <location>
        <begin position="281"/>
        <end position="302"/>
    </location>
</feature>
<dbReference type="FunFam" id="1.10.3470.10:FF:000001">
    <property type="entry name" value="Vitamin B12 ABC transporter permease BtuC"/>
    <property type="match status" value="1"/>
</dbReference>
<sequence>MVTKNTTIHKFKLWFTITLGVLLLFISFIASLSVGAYSIDFSQVLAALFTNDGSKAASIIQTIRLPRAVVGLIIGACLAIAGSIMQSITNNPLASPQIFGVNAGASLMVVIGVVLFPDLAPNTLVYFAFLGAAFGGAVVYYMASTGGGMTPVKLALAGITVHLFLSSLIEGIVLFNETSTEDVLFWLAGGIDGRNWGDVQLLLPWTLAGVLTAMILSKSLTILSLGDDLAKGLGQNIGLIRGASAVLVIILAGVSVAVAGPIGFIGLMIPNIVRSLIGSDYRLVIPISALFGAVLLTGADVISRYIAFPAESPVGIVTALIGAPFFLYLARKGGRSS</sequence>
<evidence type="ECO:0000256" key="5">
    <source>
        <dbReference type="ARBA" id="ARBA00022692"/>
    </source>
</evidence>
<comment type="similarity">
    <text evidence="2">Belongs to the binding-protein-dependent transport system permease family. FecCD subfamily.</text>
</comment>
<comment type="subcellular location">
    <subcellularLocation>
        <location evidence="1">Cell membrane</location>
        <topology evidence="1">Multi-pass membrane protein</topology>
    </subcellularLocation>
</comment>
<evidence type="ECO:0000256" key="6">
    <source>
        <dbReference type="ARBA" id="ARBA00022989"/>
    </source>
</evidence>
<dbReference type="GO" id="GO:0022857">
    <property type="term" value="F:transmembrane transporter activity"/>
    <property type="evidence" value="ECO:0007669"/>
    <property type="project" value="InterPro"/>
</dbReference>
<gene>
    <name evidence="9" type="ORF">H0266_06990</name>
</gene>
<comment type="caution">
    <text evidence="9">The sequence shown here is derived from an EMBL/GenBank/DDBJ whole genome shotgun (WGS) entry which is preliminary data.</text>
</comment>
<dbReference type="CDD" id="cd06550">
    <property type="entry name" value="TM_ABC_iron-siderophores_like"/>
    <property type="match status" value="1"/>
</dbReference>
<evidence type="ECO:0000256" key="2">
    <source>
        <dbReference type="ARBA" id="ARBA00007935"/>
    </source>
</evidence>
<dbReference type="SUPFAM" id="SSF81345">
    <property type="entry name" value="ABC transporter involved in vitamin B12 uptake, BtuC"/>
    <property type="match status" value="1"/>
</dbReference>
<feature type="transmembrane region" description="Helical" evidence="8">
    <location>
        <begin position="123"/>
        <end position="142"/>
    </location>
</feature>
<dbReference type="GO" id="GO:0005886">
    <property type="term" value="C:plasma membrane"/>
    <property type="evidence" value="ECO:0007669"/>
    <property type="project" value="UniProtKB-SubCell"/>
</dbReference>
<keyword evidence="5 8" id="KW-0812">Transmembrane</keyword>
<dbReference type="InterPro" id="IPR000522">
    <property type="entry name" value="ABC_transptr_permease_BtuC"/>
</dbReference>
<feature type="transmembrane region" description="Helical" evidence="8">
    <location>
        <begin position="12"/>
        <end position="39"/>
    </location>
</feature>
<dbReference type="InterPro" id="IPR037294">
    <property type="entry name" value="ABC_BtuC-like"/>
</dbReference>
<evidence type="ECO:0000256" key="3">
    <source>
        <dbReference type="ARBA" id="ARBA00022448"/>
    </source>
</evidence>
<evidence type="ECO:0000313" key="10">
    <source>
        <dbReference type="Proteomes" id="UP000571017"/>
    </source>
</evidence>
<keyword evidence="4" id="KW-1003">Cell membrane</keyword>
<dbReference type="RefSeq" id="WP_181471641.1">
    <property type="nucleotide sequence ID" value="NZ_JACEFG010000001.1"/>
</dbReference>
<proteinExistence type="inferred from homology"/>
<keyword evidence="7 8" id="KW-0472">Membrane</keyword>
<dbReference type="GO" id="GO:0033214">
    <property type="term" value="P:siderophore-iron import into cell"/>
    <property type="evidence" value="ECO:0007669"/>
    <property type="project" value="TreeGrafter"/>
</dbReference>
<feature type="transmembrane region" description="Helical" evidence="8">
    <location>
        <begin position="154"/>
        <end position="175"/>
    </location>
</feature>
<dbReference type="AlphaFoldDB" id="A0A838CSB0"/>
<dbReference type="PANTHER" id="PTHR30472:SF1">
    <property type="entry name" value="FE(3+) DICITRATE TRANSPORT SYSTEM PERMEASE PROTEIN FECC-RELATED"/>
    <property type="match status" value="1"/>
</dbReference>
<keyword evidence="6 8" id="KW-1133">Transmembrane helix</keyword>
<evidence type="ECO:0000256" key="8">
    <source>
        <dbReference type="SAM" id="Phobius"/>
    </source>
</evidence>
<evidence type="ECO:0000256" key="4">
    <source>
        <dbReference type="ARBA" id="ARBA00022475"/>
    </source>
</evidence>
<dbReference type="EMBL" id="JACEFG010000001">
    <property type="protein sequence ID" value="MBA2174655.1"/>
    <property type="molecule type" value="Genomic_DNA"/>
</dbReference>
<keyword evidence="3" id="KW-0813">Transport</keyword>
<name>A0A838CSB0_9BACI</name>
<feature type="transmembrane region" description="Helical" evidence="8">
    <location>
        <begin position="68"/>
        <end position="86"/>
    </location>
</feature>
<evidence type="ECO:0000256" key="7">
    <source>
        <dbReference type="ARBA" id="ARBA00023136"/>
    </source>
</evidence>
<dbReference type="Gene3D" id="1.10.3470.10">
    <property type="entry name" value="ABC transporter involved in vitamin B12 uptake, BtuC"/>
    <property type="match status" value="1"/>
</dbReference>
<accession>A0A838CSB0</accession>
<keyword evidence="10" id="KW-1185">Reference proteome</keyword>
<feature type="transmembrane region" description="Helical" evidence="8">
    <location>
        <begin position="98"/>
        <end position="117"/>
    </location>
</feature>
<organism evidence="9 10">
    <name type="scientific">Halobacillus locisalis</name>
    <dbReference type="NCBI Taxonomy" id="220753"/>
    <lineage>
        <taxon>Bacteria</taxon>
        <taxon>Bacillati</taxon>
        <taxon>Bacillota</taxon>
        <taxon>Bacilli</taxon>
        <taxon>Bacillales</taxon>
        <taxon>Bacillaceae</taxon>
        <taxon>Halobacillus</taxon>
    </lineage>
</organism>
<reference evidence="9 10" key="1">
    <citation type="journal article" date="2004" name="Extremophiles">
        <title>Halobacillus locisalis sp. nov., a halophilic bacterium isolated from a marine solar saltern of the Yellow Sea in Korea.</title>
        <authorList>
            <person name="Yoon J.H."/>
            <person name="Kang K.H."/>
            <person name="Oh T.K."/>
            <person name="Park Y.H."/>
        </authorList>
    </citation>
    <scope>NUCLEOTIDE SEQUENCE [LARGE SCALE GENOMIC DNA]</scope>
    <source>
        <strain evidence="9 10">KCTC 3788</strain>
    </source>
</reference>
<dbReference type="PANTHER" id="PTHR30472">
    <property type="entry name" value="FERRIC ENTEROBACTIN TRANSPORT SYSTEM PERMEASE PROTEIN"/>
    <property type="match status" value="1"/>
</dbReference>
<feature type="transmembrane region" description="Helical" evidence="8">
    <location>
        <begin position="246"/>
        <end position="269"/>
    </location>
</feature>
<dbReference type="Proteomes" id="UP000571017">
    <property type="component" value="Unassembled WGS sequence"/>
</dbReference>
<dbReference type="Pfam" id="PF01032">
    <property type="entry name" value="FecCD"/>
    <property type="match status" value="1"/>
</dbReference>
<evidence type="ECO:0000256" key="1">
    <source>
        <dbReference type="ARBA" id="ARBA00004651"/>
    </source>
</evidence>
<evidence type="ECO:0000313" key="9">
    <source>
        <dbReference type="EMBL" id="MBA2174655.1"/>
    </source>
</evidence>
<protein>
    <submittedName>
        <fullName evidence="9">Iron ABC transporter permease</fullName>
    </submittedName>
</protein>
<feature type="transmembrane region" description="Helical" evidence="8">
    <location>
        <begin position="202"/>
        <end position="225"/>
    </location>
</feature>
<feature type="transmembrane region" description="Helical" evidence="8">
    <location>
        <begin position="314"/>
        <end position="331"/>
    </location>
</feature>